<dbReference type="PANTHER" id="PTHR40623:SF2">
    <property type="entry name" value="INTEGRAL MEMBRANE PROTEIN"/>
    <property type="match status" value="1"/>
</dbReference>
<feature type="region of interest" description="Disordered" evidence="1">
    <location>
        <begin position="92"/>
        <end position="267"/>
    </location>
</feature>
<gene>
    <name evidence="2" type="ORF">K402DRAFT_183216</name>
</gene>
<dbReference type="EMBL" id="ML977179">
    <property type="protein sequence ID" value="KAF1982902.1"/>
    <property type="molecule type" value="Genomic_DNA"/>
</dbReference>
<feature type="region of interest" description="Disordered" evidence="1">
    <location>
        <begin position="280"/>
        <end position="339"/>
    </location>
</feature>
<organism evidence="2 3">
    <name type="scientific">Aulographum hederae CBS 113979</name>
    <dbReference type="NCBI Taxonomy" id="1176131"/>
    <lineage>
        <taxon>Eukaryota</taxon>
        <taxon>Fungi</taxon>
        <taxon>Dikarya</taxon>
        <taxon>Ascomycota</taxon>
        <taxon>Pezizomycotina</taxon>
        <taxon>Dothideomycetes</taxon>
        <taxon>Pleosporomycetidae</taxon>
        <taxon>Aulographales</taxon>
        <taxon>Aulographaceae</taxon>
    </lineage>
</organism>
<feature type="compositionally biased region" description="Polar residues" evidence="1">
    <location>
        <begin position="223"/>
        <end position="236"/>
    </location>
</feature>
<sequence length="566" mass="61555">MSFFVGWPQWAQMSIILAFLLAIVVTVGYSKSRYSIYQLKRKRRSLEEARASGDPMEQLARIGDLERQIPFGIRALESGVEVEGVYISRSNTPAVTPIHGSPSSSAPESLNGDHGPPNAYPRLSSSDIPFLDLPQPKHGPFTQPQAPSRPPHSASRYTRENSSSLLNSGSMISTGSNSQGPTTLIYSSQPLLKSSGSDSSADTPELRSKNSHDSFSGHDSSSTDYATRKSSSSGSDKTPPKDGQSFRTQSSIDETANVPDVKQRERKAADLGLMTTHRLSHAAETGQLTPRVRRPGVSGEWSGSGNGQHPGLTGDYFAGNQPNTSSSGQQGYTFSTSPGYAEGYGARHSFAKRTSDPHVQSAPLLNSGYPGQVGDQSHVINSHPTSMSLSHAPVRSESEPVLNEPASRPNTQAREQQFGAFSDHGTSPHPPSFTRGPIDDPQVRRTVNSGFQILQPGTLPAQEAPREPNKLHKKERSRDSSEGLMHRTQNTMRRWSKGSDRRLSNEPNRPSFEERRSYDARARDSSAEADADQDRRMSRDAPRDANRSSLVPFGNIAGHTTSGARR</sequence>
<dbReference type="AlphaFoldDB" id="A0A6G1GQ03"/>
<feature type="compositionally biased region" description="Polar residues" evidence="1">
    <location>
        <begin position="171"/>
        <end position="202"/>
    </location>
</feature>
<evidence type="ECO:0000256" key="1">
    <source>
        <dbReference type="SAM" id="MobiDB-lite"/>
    </source>
</evidence>
<dbReference type="OrthoDB" id="5426165at2759"/>
<feature type="compositionally biased region" description="Polar residues" evidence="1">
    <location>
        <begin position="374"/>
        <end position="389"/>
    </location>
</feature>
<accession>A0A6G1GQ03</accession>
<feature type="region of interest" description="Disordered" evidence="1">
    <location>
        <begin position="351"/>
        <end position="566"/>
    </location>
</feature>
<evidence type="ECO:0000313" key="2">
    <source>
        <dbReference type="EMBL" id="KAF1982902.1"/>
    </source>
</evidence>
<feature type="compositionally biased region" description="Polar residues" evidence="1">
    <location>
        <begin position="245"/>
        <end position="254"/>
    </location>
</feature>
<name>A0A6G1GQ03_9PEZI</name>
<reference evidence="2" key="1">
    <citation type="journal article" date="2020" name="Stud. Mycol.">
        <title>101 Dothideomycetes genomes: a test case for predicting lifestyles and emergence of pathogens.</title>
        <authorList>
            <person name="Haridas S."/>
            <person name="Albert R."/>
            <person name="Binder M."/>
            <person name="Bloem J."/>
            <person name="Labutti K."/>
            <person name="Salamov A."/>
            <person name="Andreopoulos B."/>
            <person name="Baker S."/>
            <person name="Barry K."/>
            <person name="Bills G."/>
            <person name="Bluhm B."/>
            <person name="Cannon C."/>
            <person name="Castanera R."/>
            <person name="Culley D."/>
            <person name="Daum C."/>
            <person name="Ezra D."/>
            <person name="Gonzalez J."/>
            <person name="Henrissat B."/>
            <person name="Kuo A."/>
            <person name="Liang C."/>
            <person name="Lipzen A."/>
            <person name="Lutzoni F."/>
            <person name="Magnuson J."/>
            <person name="Mondo S."/>
            <person name="Nolan M."/>
            <person name="Ohm R."/>
            <person name="Pangilinan J."/>
            <person name="Park H.-J."/>
            <person name="Ramirez L."/>
            <person name="Alfaro M."/>
            <person name="Sun H."/>
            <person name="Tritt A."/>
            <person name="Yoshinaga Y."/>
            <person name="Zwiers L.-H."/>
            <person name="Turgeon B."/>
            <person name="Goodwin S."/>
            <person name="Spatafora J."/>
            <person name="Crous P."/>
            <person name="Grigoriev I."/>
        </authorList>
    </citation>
    <scope>NUCLEOTIDE SEQUENCE</scope>
    <source>
        <strain evidence="2">CBS 113979</strain>
    </source>
</reference>
<proteinExistence type="predicted"/>
<protein>
    <submittedName>
        <fullName evidence="2">Uncharacterized protein</fullName>
    </submittedName>
</protein>
<dbReference type="Proteomes" id="UP000800041">
    <property type="component" value="Unassembled WGS sequence"/>
</dbReference>
<dbReference type="PANTHER" id="PTHR40623">
    <property type="entry name" value="INTEGRAL MEMBRANE PROTEIN"/>
    <property type="match status" value="1"/>
</dbReference>
<feature type="compositionally biased region" description="Basic and acidic residues" evidence="1">
    <location>
        <begin position="204"/>
        <end position="216"/>
    </location>
</feature>
<feature type="compositionally biased region" description="Low complexity" evidence="1">
    <location>
        <begin position="161"/>
        <end position="170"/>
    </location>
</feature>
<feature type="compositionally biased region" description="Basic and acidic residues" evidence="1">
    <location>
        <begin position="511"/>
        <end position="546"/>
    </location>
</feature>
<keyword evidence="3" id="KW-1185">Reference proteome</keyword>
<feature type="compositionally biased region" description="Polar residues" evidence="1">
    <location>
        <begin position="320"/>
        <end position="338"/>
    </location>
</feature>
<evidence type="ECO:0000313" key="3">
    <source>
        <dbReference type="Proteomes" id="UP000800041"/>
    </source>
</evidence>
<feature type="compositionally biased region" description="Basic and acidic residues" evidence="1">
    <location>
        <begin position="464"/>
        <end position="485"/>
    </location>
</feature>